<dbReference type="PROSITE" id="PS51071">
    <property type="entry name" value="HTH_RPIR"/>
    <property type="match status" value="1"/>
</dbReference>
<organism evidence="3 4">
    <name type="scientific">Ephemeroptericola cinctiostellae</name>
    <dbReference type="NCBI Taxonomy" id="2268024"/>
    <lineage>
        <taxon>Bacteria</taxon>
        <taxon>Pseudomonadati</taxon>
        <taxon>Pseudomonadota</taxon>
        <taxon>Betaproteobacteria</taxon>
        <taxon>Burkholderiales</taxon>
        <taxon>Burkholderiaceae</taxon>
        <taxon>Ephemeroptericola</taxon>
    </lineage>
</organism>
<dbReference type="AlphaFoldDB" id="A0A345DC49"/>
<dbReference type="GO" id="GO:0003677">
    <property type="term" value="F:DNA binding"/>
    <property type="evidence" value="ECO:0007669"/>
    <property type="project" value="InterPro"/>
</dbReference>
<dbReference type="SUPFAM" id="SSF46689">
    <property type="entry name" value="Homeodomain-like"/>
    <property type="match status" value="1"/>
</dbReference>
<evidence type="ECO:0000313" key="4">
    <source>
        <dbReference type="Proteomes" id="UP000252182"/>
    </source>
</evidence>
<dbReference type="Gene3D" id="1.10.10.10">
    <property type="entry name" value="Winged helix-like DNA-binding domain superfamily/Winged helix DNA-binding domain"/>
    <property type="match status" value="1"/>
</dbReference>
<dbReference type="SUPFAM" id="SSF53697">
    <property type="entry name" value="SIS domain"/>
    <property type="match status" value="1"/>
</dbReference>
<dbReference type="RefSeq" id="WP_192878974.1">
    <property type="nucleotide sequence ID" value="NZ_CP031124.1"/>
</dbReference>
<dbReference type="InterPro" id="IPR001347">
    <property type="entry name" value="SIS_dom"/>
</dbReference>
<gene>
    <name evidence="3" type="ORF">DTO96_101677</name>
</gene>
<evidence type="ECO:0000313" key="3">
    <source>
        <dbReference type="EMBL" id="AXF85937.1"/>
    </source>
</evidence>
<reference evidence="4" key="1">
    <citation type="submission" date="2018-07" db="EMBL/GenBank/DDBJ databases">
        <authorList>
            <person name="Kim H."/>
        </authorList>
    </citation>
    <scope>NUCLEOTIDE SEQUENCE [LARGE SCALE GENOMIC DNA]</scope>
    <source>
        <strain evidence="4">F02</strain>
    </source>
</reference>
<dbReference type="InterPro" id="IPR047640">
    <property type="entry name" value="RpiR-like"/>
</dbReference>
<dbReference type="Pfam" id="PF01418">
    <property type="entry name" value="HTH_6"/>
    <property type="match status" value="1"/>
</dbReference>
<dbReference type="EMBL" id="CP031124">
    <property type="protein sequence ID" value="AXF85937.1"/>
    <property type="molecule type" value="Genomic_DNA"/>
</dbReference>
<dbReference type="GO" id="GO:0003700">
    <property type="term" value="F:DNA-binding transcription factor activity"/>
    <property type="evidence" value="ECO:0007669"/>
    <property type="project" value="InterPro"/>
</dbReference>
<dbReference type="InterPro" id="IPR000281">
    <property type="entry name" value="HTH_RpiR"/>
</dbReference>
<dbReference type="GO" id="GO:0097367">
    <property type="term" value="F:carbohydrate derivative binding"/>
    <property type="evidence" value="ECO:0007669"/>
    <property type="project" value="InterPro"/>
</dbReference>
<feature type="domain" description="HTH rpiR-type" evidence="2">
    <location>
        <begin position="6"/>
        <end position="82"/>
    </location>
</feature>
<dbReference type="InterPro" id="IPR009057">
    <property type="entry name" value="Homeodomain-like_sf"/>
</dbReference>
<dbReference type="GO" id="GO:0006096">
    <property type="term" value="P:glycolytic process"/>
    <property type="evidence" value="ECO:0007669"/>
    <property type="project" value="UniProtKB-KW"/>
</dbReference>
<sequence length="284" mass="30491">MHTPPPPLAELIGQHAHALTKSERRVAEIVLQQPKFVAFGTVSDLAQAAESGVATVARLSSKLGFSGFSDMQNAVRHSLASLLEPAAVRIKDNANSTLEHHLQMEISNLQHTLNNIDQVKLDASIAQLSELKSSVYVISGNASRGVAQQFIEDLSALRPHVYMVEGNPVQVARTMTQLNPNDAIVAIDLRRYDRWVVEAVETAYGRGLNVIAIIDSVLSPLSTLTSQVMVVAAAGAGPFDSHVGTLALLNVLVAGTAEKLRRSASSRLSQAEDAWHAADVLVDR</sequence>
<dbReference type="KEGG" id="hyf:DTO96_101677"/>
<dbReference type="Proteomes" id="UP000252182">
    <property type="component" value="Chromosome"/>
</dbReference>
<keyword evidence="1" id="KW-0324">Glycolysis</keyword>
<dbReference type="InterPro" id="IPR036388">
    <property type="entry name" value="WH-like_DNA-bd_sf"/>
</dbReference>
<dbReference type="InterPro" id="IPR046348">
    <property type="entry name" value="SIS_dom_sf"/>
</dbReference>
<keyword evidence="4" id="KW-1185">Reference proteome</keyword>
<proteinExistence type="predicted"/>
<protein>
    <recommendedName>
        <fullName evidence="2">HTH rpiR-type domain-containing protein</fullName>
    </recommendedName>
</protein>
<dbReference type="PANTHER" id="PTHR30514">
    <property type="entry name" value="GLUCOKINASE"/>
    <property type="match status" value="1"/>
</dbReference>
<name>A0A345DC49_9BURK</name>
<dbReference type="Pfam" id="PF01380">
    <property type="entry name" value="SIS"/>
    <property type="match status" value="1"/>
</dbReference>
<evidence type="ECO:0000259" key="2">
    <source>
        <dbReference type="PROSITE" id="PS51071"/>
    </source>
</evidence>
<dbReference type="PANTHER" id="PTHR30514:SF18">
    <property type="entry name" value="RPIR-FAMILY TRANSCRIPTIONAL REGULATOR"/>
    <property type="match status" value="1"/>
</dbReference>
<dbReference type="Gene3D" id="3.40.50.10490">
    <property type="entry name" value="Glucose-6-phosphate isomerase like protein, domain 1"/>
    <property type="match status" value="1"/>
</dbReference>
<evidence type="ECO:0000256" key="1">
    <source>
        <dbReference type="ARBA" id="ARBA00023152"/>
    </source>
</evidence>
<accession>A0A345DC49</accession>